<reference evidence="5 6" key="1">
    <citation type="submission" date="2018-12" db="EMBL/GenBank/DDBJ databases">
        <title>Flavobacterium sp. nov., isolated from glacier ice.</title>
        <authorList>
            <person name="Liu Q."/>
            <person name="Xin Y.-H."/>
        </authorList>
    </citation>
    <scope>NUCLEOTIDE SEQUENCE [LARGE SCALE GENOMIC DNA]</scope>
    <source>
        <strain evidence="5 6">RB1N8</strain>
    </source>
</reference>
<dbReference type="PANTHER" id="PTHR36852:SF1">
    <property type="entry name" value="PROTEIN GVPL 2"/>
    <property type="match status" value="1"/>
</dbReference>
<dbReference type="EMBL" id="RYDJ01000007">
    <property type="protein sequence ID" value="RTZ04870.1"/>
    <property type="molecule type" value="Genomic_DNA"/>
</dbReference>
<proteinExistence type="inferred from homology"/>
<dbReference type="InterPro" id="IPR009430">
    <property type="entry name" value="GvpL/GvpF"/>
</dbReference>
<gene>
    <name evidence="5" type="ORF">EKL98_07975</name>
</gene>
<dbReference type="GO" id="GO:0031411">
    <property type="term" value="C:gas vesicle"/>
    <property type="evidence" value="ECO:0007669"/>
    <property type="project" value="UniProtKB-SubCell"/>
</dbReference>
<evidence type="ECO:0000313" key="5">
    <source>
        <dbReference type="EMBL" id="RTZ04870.1"/>
    </source>
</evidence>
<evidence type="ECO:0000313" key="6">
    <source>
        <dbReference type="Proteomes" id="UP000280825"/>
    </source>
</evidence>
<keyword evidence="6" id="KW-1185">Reference proteome</keyword>
<evidence type="ECO:0000256" key="1">
    <source>
        <dbReference type="ARBA" id="ARBA00022987"/>
    </source>
</evidence>
<protein>
    <submittedName>
        <fullName evidence="5">GvpL/GvpF family gas vesicle protein</fullName>
    </submittedName>
</protein>
<dbReference type="PANTHER" id="PTHR36852">
    <property type="entry name" value="PROTEIN GVPL 2"/>
    <property type="match status" value="1"/>
</dbReference>
<dbReference type="Proteomes" id="UP000280825">
    <property type="component" value="Unassembled WGS sequence"/>
</dbReference>
<evidence type="ECO:0000256" key="2">
    <source>
        <dbReference type="ARBA" id="ARBA00035108"/>
    </source>
</evidence>
<sequence>MKKMIYSILSVKRNPEKLNALLVGMKGISGSDLCAVSFGEITAVVSDVKRAELIADRSNAIEYAGVIENLAQQFTVLPMRYGSIMESAELINKMLERNYHEFQQNLQEVENKYEFGLKIFCDSEKLKSELKIKSEADTQTTENSATEIKNSVYKDYLDKKLKEHRLEELMLTYVNSVIEMITGYLFRLNTVNKFKKRAITTTAIIDAVFLLDMERKDGLIHVIGDLQNQYPRLNFVLTGPWPPYNFVEIAIK</sequence>
<dbReference type="Pfam" id="PF06386">
    <property type="entry name" value="GvpL_GvpF"/>
    <property type="match status" value="1"/>
</dbReference>
<comment type="similarity">
    <text evidence="3">Belongs to the gas vesicle GvpF/GvpL family.</text>
</comment>
<dbReference type="GO" id="GO:0031412">
    <property type="term" value="P:gas vesicle organization"/>
    <property type="evidence" value="ECO:0007669"/>
    <property type="project" value="InterPro"/>
</dbReference>
<keyword evidence="1" id="KW-0304">Gas vesicle</keyword>
<organism evidence="5 6">
    <name type="scientific">Flavobacterium bomense</name>
    <dbReference type="NCBI Taxonomy" id="2497483"/>
    <lineage>
        <taxon>Bacteria</taxon>
        <taxon>Pseudomonadati</taxon>
        <taxon>Bacteroidota</taxon>
        <taxon>Flavobacteriia</taxon>
        <taxon>Flavobacteriales</taxon>
        <taxon>Flavobacteriaceae</taxon>
        <taxon>Flavobacterium</taxon>
    </lineage>
</organism>
<keyword evidence="4" id="KW-0175">Coiled coil</keyword>
<evidence type="ECO:0000256" key="3">
    <source>
        <dbReference type="ARBA" id="ARBA00035643"/>
    </source>
</evidence>
<dbReference type="RefSeq" id="WP_126462360.1">
    <property type="nucleotide sequence ID" value="NZ_RYDJ01000007.1"/>
</dbReference>
<comment type="caution">
    <text evidence="5">The sequence shown here is derived from an EMBL/GenBank/DDBJ whole genome shotgun (WGS) entry which is preliminary data.</text>
</comment>
<evidence type="ECO:0000256" key="4">
    <source>
        <dbReference type="SAM" id="Coils"/>
    </source>
</evidence>
<comment type="subcellular location">
    <subcellularLocation>
        <location evidence="2">Gas vesicle</location>
    </subcellularLocation>
</comment>
<feature type="coiled-coil region" evidence="4">
    <location>
        <begin position="85"/>
        <end position="112"/>
    </location>
</feature>
<accession>A0A432CMR7</accession>
<name>A0A432CMR7_9FLAO</name>
<dbReference type="AlphaFoldDB" id="A0A432CMR7"/>